<sequence length="271" mass="29400">MATADPQQPNMATDTAQATSPTDSPSVSLDDLPEAGQRVAHDGKEYLTVKEGLAYILVPPNAPKAADPKDIASGKAQSQNVFYNEIMQYNRDLSVLAIRAMGEDFIVGKRARLQDQDKRKNEKRERRLANRASKTVQAAARTEEIESPNGDVSIQSNGTAPVTESRAMSGTPAQLQKVAAVNELKRKRSEDESAAMESKKAKTEEQKSEPAIVDSAKRLGSEYSPDANGHNKHTKDTTAKGDQKTNGDDDVHNQDVADEDLLAVESSLRAN</sequence>
<organism evidence="1 2">
    <name type="scientific">Coniosporium uncinatum</name>
    <dbReference type="NCBI Taxonomy" id="93489"/>
    <lineage>
        <taxon>Eukaryota</taxon>
        <taxon>Fungi</taxon>
        <taxon>Dikarya</taxon>
        <taxon>Ascomycota</taxon>
        <taxon>Pezizomycotina</taxon>
        <taxon>Dothideomycetes</taxon>
        <taxon>Dothideomycetes incertae sedis</taxon>
        <taxon>Coniosporium</taxon>
    </lineage>
</organism>
<dbReference type="EMBL" id="JAWDJW010008156">
    <property type="protein sequence ID" value="KAK3060979.1"/>
    <property type="molecule type" value="Genomic_DNA"/>
</dbReference>
<comment type="caution">
    <text evidence="1">The sequence shown here is derived from an EMBL/GenBank/DDBJ whole genome shotgun (WGS) entry which is preliminary data.</text>
</comment>
<dbReference type="Proteomes" id="UP001186974">
    <property type="component" value="Unassembled WGS sequence"/>
</dbReference>
<accession>A0ACC3D2W2</accession>
<evidence type="ECO:0000313" key="2">
    <source>
        <dbReference type="Proteomes" id="UP001186974"/>
    </source>
</evidence>
<gene>
    <name evidence="1" type="ORF">LTS18_007289</name>
</gene>
<reference evidence="1" key="1">
    <citation type="submission" date="2024-09" db="EMBL/GenBank/DDBJ databases">
        <title>Black Yeasts Isolated from many extreme environments.</title>
        <authorList>
            <person name="Coleine C."/>
            <person name="Stajich J.E."/>
            <person name="Selbmann L."/>
        </authorList>
    </citation>
    <scope>NUCLEOTIDE SEQUENCE</scope>
    <source>
        <strain evidence="1">CCFEE 5737</strain>
    </source>
</reference>
<keyword evidence="2" id="KW-1185">Reference proteome</keyword>
<feature type="non-terminal residue" evidence="1">
    <location>
        <position position="271"/>
    </location>
</feature>
<proteinExistence type="predicted"/>
<name>A0ACC3D2W2_9PEZI</name>
<protein>
    <submittedName>
        <fullName evidence="1">Uncharacterized protein</fullName>
    </submittedName>
</protein>
<evidence type="ECO:0000313" key="1">
    <source>
        <dbReference type="EMBL" id="KAK3060979.1"/>
    </source>
</evidence>